<evidence type="ECO:0000256" key="1">
    <source>
        <dbReference type="SAM" id="Phobius"/>
    </source>
</evidence>
<dbReference type="EMBL" id="JXTB01000103">
    <property type="protein sequence ID" value="PON63561.1"/>
    <property type="molecule type" value="Genomic_DNA"/>
</dbReference>
<evidence type="ECO:0000313" key="3">
    <source>
        <dbReference type="Proteomes" id="UP000237105"/>
    </source>
</evidence>
<gene>
    <name evidence="2" type="ORF">PanWU01x14_130350</name>
</gene>
<keyword evidence="3" id="KW-1185">Reference proteome</keyword>
<dbReference type="Proteomes" id="UP000237105">
    <property type="component" value="Unassembled WGS sequence"/>
</dbReference>
<protein>
    <submittedName>
        <fullName evidence="2">Uncharacterized protein</fullName>
    </submittedName>
</protein>
<name>A0A2P5CRA3_PARAD</name>
<sequence length="61" mass="6693">MGSLLVCCLKECQVRFPSSVFLIISVRCQNRTPVILLTCAVIYKVAIVATFTLLGCDLEVT</sequence>
<comment type="caution">
    <text evidence="2">The sequence shown here is derived from an EMBL/GenBank/DDBJ whole genome shotgun (WGS) entry which is preliminary data.</text>
</comment>
<feature type="transmembrane region" description="Helical" evidence="1">
    <location>
        <begin position="34"/>
        <end position="54"/>
    </location>
</feature>
<keyword evidence="1" id="KW-0472">Membrane</keyword>
<organism evidence="2 3">
    <name type="scientific">Parasponia andersonii</name>
    <name type="common">Sponia andersonii</name>
    <dbReference type="NCBI Taxonomy" id="3476"/>
    <lineage>
        <taxon>Eukaryota</taxon>
        <taxon>Viridiplantae</taxon>
        <taxon>Streptophyta</taxon>
        <taxon>Embryophyta</taxon>
        <taxon>Tracheophyta</taxon>
        <taxon>Spermatophyta</taxon>
        <taxon>Magnoliopsida</taxon>
        <taxon>eudicotyledons</taxon>
        <taxon>Gunneridae</taxon>
        <taxon>Pentapetalae</taxon>
        <taxon>rosids</taxon>
        <taxon>fabids</taxon>
        <taxon>Rosales</taxon>
        <taxon>Cannabaceae</taxon>
        <taxon>Parasponia</taxon>
    </lineage>
</organism>
<reference evidence="3" key="1">
    <citation type="submission" date="2016-06" db="EMBL/GenBank/DDBJ databases">
        <title>Parallel loss of symbiosis genes in relatives of nitrogen-fixing non-legume Parasponia.</title>
        <authorList>
            <person name="Van Velzen R."/>
            <person name="Holmer R."/>
            <person name="Bu F."/>
            <person name="Rutten L."/>
            <person name="Van Zeijl A."/>
            <person name="Liu W."/>
            <person name="Santuari L."/>
            <person name="Cao Q."/>
            <person name="Sharma T."/>
            <person name="Shen D."/>
            <person name="Roswanjaya Y."/>
            <person name="Wardhani T."/>
            <person name="Kalhor M.S."/>
            <person name="Jansen J."/>
            <person name="Van den Hoogen J."/>
            <person name="Gungor B."/>
            <person name="Hartog M."/>
            <person name="Hontelez J."/>
            <person name="Verver J."/>
            <person name="Yang W.-C."/>
            <person name="Schijlen E."/>
            <person name="Repin R."/>
            <person name="Schilthuizen M."/>
            <person name="Schranz E."/>
            <person name="Heidstra R."/>
            <person name="Miyata K."/>
            <person name="Fedorova E."/>
            <person name="Kohlen W."/>
            <person name="Bisseling T."/>
            <person name="Smit S."/>
            <person name="Geurts R."/>
        </authorList>
    </citation>
    <scope>NUCLEOTIDE SEQUENCE [LARGE SCALE GENOMIC DNA]</scope>
    <source>
        <strain evidence="3">cv. WU1-14</strain>
    </source>
</reference>
<dbReference type="AlphaFoldDB" id="A0A2P5CRA3"/>
<keyword evidence="1" id="KW-0812">Transmembrane</keyword>
<accession>A0A2P5CRA3</accession>
<proteinExistence type="predicted"/>
<keyword evidence="1" id="KW-1133">Transmembrane helix</keyword>
<evidence type="ECO:0000313" key="2">
    <source>
        <dbReference type="EMBL" id="PON63561.1"/>
    </source>
</evidence>